<dbReference type="Pfam" id="PF13638">
    <property type="entry name" value="PIN_4"/>
    <property type="match status" value="1"/>
</dbReference>
<dbReference type="EMBL" id="AP028217">
    <property type="protein sequence ID" value="BEI93670.1"/>
    <property type="molecule type" value="Genomic_DNA"/>
</dbReference>
<feature type="compositionally biased region" description="Polar residues" evidence="1">
    <location>
        <begin position="328"/>
        <end position="338"/>
    </location>
</feature>
<protein>
    <recommendedName>
        <fullName evidence="2">PIN domain-containing protein</fullName>
    </recommendedName>
</protein>
<accession>A0AA48L841</accession>
<feature type="compositionally biased region" description="Pro residues" evidence="1">
    <location>
        <begin position="341"/>
        <end position="352"/>
    </location>
</feature>
<dbReference type="PANTHER" id="PTHR16161:SF0">
    <property type="entry name" value="TRANSCRIPTIONAL PROTEIN SWT1"/>
    <property type="match status" value="1"/>
</dbReference>
<dbReference type="SUPFAM" id="SSF88723">
    <property type="entry name" value="PIN domain-like"/>
    <property type="match status" value="1"/>
</dbReference>
<dbReference type="PANTHER" id="PTHR16161">
    <property type="entry name" value="TRANSCRIPTIONAL PROTEIN SWT1"/>
    <property type="match status" value="1"/>
</dbReference>
<evidence type="ECO:0000313" key="4">
    <source>
        <dbReference type="Proteomes" id="UP001233271"/>
    </source>
</evidence>
<evidence type="ECO:0000256" key="1">
    <source>
        <dbReference type="SAM" id="MobiDB-lite"/>
    </source>
</evidence>
<gene>
    <name evidence="3" type="ORF">CcaverHIS019_0601290</name>
</gene>
<feature type="region of interest" description="Disordered" evidence="1">
    <location>
        <begin position="1"/>
        <end position="35"/>
    </location>
</feature>
<dbReference type="InterPro" id="IPR052626">
    <property type="entry name" value="SWT1_Regulator"/>
</dbReference>
<dbReference type="AlphaFoldDB" id="A0AA48L841"/>
<dbReference type="GO" id="GO:0005634">
    <property type="term" value="C:nucleus"/>
    <property type="evidence" value="ECO:0007669"/>
    <property type="project" value="TreeGrafter"/>
</dbReference>
<dbReference type="Proteomes" id="UP001233271">
    <property type="component" value="Chromosome 6"/>
</dbReference>
<organism evidence="3 4">
    <name type="scientific">Cutaneotrichosporon cavernicola</name>
    <dbReference type="NCBI Taxonomy" id="279322"/>
    <lineage>
        <taxon>Eukaryota</taxon>
        <taxon>Fungi</taxon>
        <taxon>Dikarya</taxon>
        <taxon>Basidiomycota</taxon>
        <taxon>Agaricomycotina</taxon>
        <taxon>Tremellomycetes</taxon>
        <taxon>Trichosporonales</taxon>
        <taxon>Trichosporonaceae</taxon>
        <taxon>Cutaneotrichosporon</taxon>
    </lineage>
</organism>
<feature type="domain" description="PIN" evidence="2">
    <location>
        <begin position="45"/>
        <end position="182"/>
    </location>
</feature>
<dbReference type="RefSeq" id="XP_060458935.1">
    <property type="nucleotide sequence ID" value="XM_060602552.1"/>
</dbReference>
<keyword evidence="4" id="KW-1185">Reference proteome</keyword>
<name>A0AA48L841_9TREE</name>
<dbReference type="Gene3D" id="3.40.50.1010">
    <property type="entry name" value="5'-nuclease"/>
    <property type="match status" value="1"/>
</dbReference>
<feature type="compositionally biased region" description="Low complexity" evidence="1">
    <location>
        <begin position="24"/>
        <end position="35"/>
    </location>
</feature>
<proteinExistence type="predicted"/>
<feature type="region of interest" description="Disordered" evidence="1">
    <location>
        <begin position="254"/>
        <end position="360"/>
    </location>
</feature>
<evidence type="ECO:0000259" key="2">
    <source>
        <dbReference type="Pfam" id="PF13638"/>
    </source>
</evidence>
<evidence type="ECO:0000313" key="3">
    <source>
        <dbReference type="EMBL" id="BEI93670.1"/>
    </source>
</evidence>
<reference evidence="3" key="1">
    <citation type="journal article" date="2023" name="BMC Genomics">
        <title>Chromosome-level genome assemblies of Cutaneotrichosporon spp. (Trichosporonales, Basidiomycota) reveal imbalanced evolution between nucleotide sequences and chromosome synteny.</title>
        <authorList>
            <person name="Kobayashi Y."/>
            <person name="Kayamori A."/>
            <person name="Aoki K."/>
            <person name="Shiwa Y."/>
            <person name="Matsutani M."/>
            <person name="Fujita N."/>
            <person name="Sugita T."/>
            <person name="Iwasaki W."/>
            <person name="Tanaka N."/>
            <person name="Takashima M."/>
        </authorList>
    </citation>
    <scope>NUCLEOTIDE SEQUENCE</scope>
    <source>
        <strain evidence="3">HIS019</strain>
    </source>
</reference>
<sequence>MDWEPNGHPVHTFPSSSTFQFHASRPNGSGPTGPSSNGAKLFLALDTNVLIDQLQVVSDLHARLVSRVSDTWILVGQQAINELDGLSKSSKPDLAISARAATSWLHTTARAPQIGRTSRLRLESRAERSAAAIAEREGVGISAREDDAVLSCCLWFQRIASVRLWTHDRNLAVLAEGSGVHTLVGRAGLLRLLREAGVERDANEGMELDEEIMDAEEDPFPTPFPTERTALNADRVAELVPHLVQPQPLQQHAYTPWVPRSTTPSTSTSADALEKAWVSAPSRRRSSSANASSPTRPTAPLVSRHNAVLPPPGALAEALRGRRPVDAPTSTYHSSFNYPQPTAPPPPRPSSEPNPTNRISSDLDALLVNTLAPASTLLEVVDAPNDALGHARAIATRLNALDTQGQPVDRRRGLFHALANAQTLASFLAGERVRPGEAADGLLVLAEELERFIPLDRNAWSAVAERLRLHP</sequence>
<dbReference type="GO" id="GO:0004540">
    <property type="term" value="F:RNA nuclease activity"/>
    <property type="evidence" value="ECO:0007669"/>
    <property type="project" value="UniProtKB-ARBA"/>
</dbReference>
<dbReference type="KEGG" id="ccac:CcaHIS019_0601290"/>
<dbReference type="InterPro" id="IPR002716">
    <property type="entry name" value="PIN_dom"/>
</dbReference>
<feature type="compositionally biased region" description="Low complexity" evidence="1">
    <location>
        <begin position="287"/>
        <end position="300"/>
    </location>
</feature>
<dbReference type="InterPro" id="IPR029060">
    <property type="entry name" value="PIN-like_dom_sf"/>
</dbReference>
<dbReference type="GeneID" id="85497540"/>